<comment type="caution">
    <text evidence="2">The sequence shown here is derived from an EMBL/GenBank/DDBJ whole genome shotgun (WGS) entry which is preliminary data.</text>
</comment>
<evidence type="ECO:0000313" key="3">
    <source>
        <dbReference type="Proteomes" id="UP000317158"/>
    </source>
</evidence>
<organism evidence="2 3">
    <name type="scientific">Methanoliparum thermophilum</name>
    <dbReference type="NCBI Taxonomy" id="2491083"/>
    <lineage>
        <taxon>Archaea</taxon>
        <taxon>Methanobacteriati</taxon>
        <taxon>Methanobacteriota</taxon>
        <taxon>Candidatus Methanoliparia</taxon>
        <taxon>Candidatus Methanoliparales</taxon>
        <taxon>Candidatus Methanoliparaceae</taxon>
        <taxon>Candidatus Methanoliparum</taxon>
    </lineage>
</organism>
<gene>
    <name evidence="2" type="ORF">EF806_03545</name>
</gene>
<dbReference type="SUPFAM" id="SSF55729">
    <property type="entry name" value="Acyl-CoA N-acyltransferases (Nat)"/>
    <property type="match status" value="1"/>
</dbReference>
<evidence type="ECO:0000259" key="1">
    <source>
        <dbReference type="PROSITE" id="PS51186"/>
    </source>
</evidence>
<dbReference type="InterPro" id="IPR000182">
    <property type="entry name" value="GNAT_dom"/>
</dbReference>
<dbReference type="Gene3D" id="3.40.630.30">
    <property type="match status" value="1"/>
</dbReference>
<sequence>MPLLLKWFNDREDTKYMEDPVDVYTYEYLKERINKDSYDFVALLDDKPIGFCSIYNAKDGTGEISILIGDKEYRGRGYGEEVLREICNYGFGLLLFKELFA</sequence>
<dbReference type="PANTHER" id="PTHR43415">
    <property type="entry name" value="SPERMIDINE N(1)-ACETYLTRANSFERASE"/>
    <property type="match status" value="1"/>
</dbReference>
<dbReference type="EMBL" id="RXIF01000006">
    <property type="protein sequence ID" value="RZN64431.1"/>
    <property type="molecule type" value="Genomic_DNA"/>
</dbReference>
<name>A0A520KRK6_METT2</name>
<protein>
    <submittedName>
        <fullName evidence="2">N-acetyltransferase</fullName>
    </submittedName>
</protein>
<feature type="domain" description="N-acetyltransferase" evidence="1">
    <location>
        <begin position="1"/>
        <end position="101"/>
    </location>
</feature>
<keyword evidence="2" id="KW-0808">Transferase</keyword>
<dbReference type="CDD" id="cd04301">
    <property type="entry name" value="NAT_SF"/>
    <property type="match status" value="1"/>
</dbReference>
<dbReference type="AlphaFoldDB" id="A0A520KRK6"/>
<dbReference type="PROSITE" id="PS51186">
    <property type="entry name" value="GNAT"/>
    <property type="match status" value="1"/>
</dbReference>
<dbReference type="Pfam" id="PF13302">
    <property type="entry name" value="Acetyltransf_3"/>
    <property type="match status" value="1"/>
</dbReference>
<proteinExistence type="predicted"/>
<dbReference type="GO" id="GO:0016747">
    <property type="term" value="F:acyltransferase activity, transferring groups other than amino-acyl groups"/>
    <property type="evidence" value="ECO:0007669"/>
    <property type="project" value="InterPro"/>
</dbReference>
<dbReference type="InterPro" id="IPR016181">
    <property type="entry name" value="Acyl_CoA_acyltransferase"/>
</dbReference>
<evidence type="ECO:0000313" key="2">
    <source>
        <dbReference type="EMBL" id="RZN64431.1"/>
    </source>
</evidence>
<reference evidence="2 3" key="1">
    <citation type="journal article" date="2019" name="Nat. Microbiol.">
        <title>Wide diversity of methane and short-chain alkane metabolisms in uncultured archaea.</title>
        <authorList>
            <person name="Borrel G."/>
            <person name="Adam P.S."/>
            <person name="McKay L.J."/>
            <person name="Chen L.X."/>
            <person name="Sierra-Garcia I.N."/>
            <person name="Sieber C.M."/>
            <person name="Letourneur Q."/>
            <person name="Ghozlane A."/>
            <person name="Andersen G.L."/>
            <person name="Li W.J."/>
            <person name="Hallam S.J."/>
            <person name="Muyzer G."/>
            <person name="de Oliveira V.M."/>
            <person name="Inskeep W.P."/>
            <person name="Banfield J.F."/>
            <person name="Gribaldo S."/>
        </authorList>
    </citation>
    <scope>NUCLEOTIDE SEQUENCE [LARGE SCALE GENOMIC DNA]</scope>
    <source>
        <strain evidence="2">NM1a</strain>
    </source>
</reference>
<dbReference type="Proteomes" id="UP000317158">
    <property type="component" value="Unassembled WGS sequence"/>
</dbReference>
<accession>A0A520KRK6</accession>
<dbReference type="PANTHER" id="PTHR43415:SF3">
    <property type="entry name" value="GNAT-FAMILY ACETYLTRANSFERASE"/>
    <property type="match status" value="1"/>
</dbReference>